<proteinExistence type="predicted"/>
<evidence type="ECO:0000256" key="5">
    <source>
        <dbReference type="SAM" id="MobiDB-lite"/>
    </source>
</evidence>
<dbReference type="GO" id="GO:0008270">
    <property type="term" value="F:zinc ion binding"/>
    <property type="evidence" value="ECO:0007669"/>
    <property type="project" value="UniProtKB-KW"/>
</dbReference>
<evidence type="ECO:0000259" key="6">
    <source>
        <dbReference type="PROSITE" id="PS50808"/>
    </source>
</evidence>
<feature type="domain" description="BED-type" evidence="6">
    <location>
        <begin position="209"/>
        <end position="261"/>
    </location>
</feature>
<feature type="region of interest" description="Disordered" evidence="5">
    <location>
        <begin position="639"/>
        <end position="660"/>
    </location>
</feature>
<feature type="region of interest" description="Disordered" evidence="5">
    <location>
        <begin position="30"/>
        <end position="94"/>
    </location>
</feature>
<dbReference type="Proteomes" id="UP000298416">
    <property type="component" value="Unassembled WGS sequence"/>
</dbReference>
<feature type="compositionally biased region" description="Polar residues" evidence="5">
    <location>
        <begin position="590"/>
        <end position="610"/>
    </location>
</feature>
<evidence type="ECO:0000256" key="4">
    <source>
        <dbReference type="PROSITE-ProRule" id="PRU00027"/>
    </source>
</evidence>
<dbReference type="PANTHER" id="PTHR14523">
    <property type="entry name" value="UNCHARACTERIZED PROTEIN C17ORF53 HOMOLOG"/>
    <property type="match status" value="1"/>
</dbReference>
<evidence type="ECO:0000256" key="3">
    <source>
        <dbReference type="ARBA" id="ARBA00022833"/>
    </source>
</evidence>
<organism evidence="7">
    <name type="scientific">Salvia splendens</name>
    <name type="common">Scarlet sage</name>
    <dbReference type="NCBI Taxonomy" id="180675"/>
    <lineage>
        <taxon>Eukaryota</taxon>
        <taxon>Viridiplantae</taxon>
        <taxon>Streptophyta</taxon>
        <taxon>Embryophyta</taxon>
        <taxon>Tracheophyta</taxon>
        <taxon>Spermatophyta</taxon>
        <taxon>Magnoliopsida</taxon>
        <taxon>eudicotyledons</taxon>
        <taxon>Gunneridae</taxon>
        <taxon>Pentapetalae</taxon>
        <taxon>asterids</taxon>
        <taxon>lamiids</taxon>
        <taxon>Lamiales</taxon>
        <taxon>Lamiaceae</taxon>
        <taxon>Nepetoideae</taxon>
        <taxon>Mentheae</taxon>
        <taxon>Salviinae</taxon>
        <taxon>Salvia</taxon>
        <taxon>Salvia subgen. Calosphace</taxon>
        <taxon>core Calosphace</taxon>
    </lineage>
</organism>
<dbReference type="PANTHER" id="PTHR14523:SF1">
    <property type="entry name" value="HOMOLOGOUS RECOMBINATION OB-FOLD PROTEIN"/>
    <property type="match status" value="1"/>
</dbReference>
<dbReference type="SMART" id="SM00614">
    <property type="entry name" value="ZnF_BED"/>
    <property type="match status" value="1"/>
</dbReference>
<protein>
    <recommendedName>
        <fullName evidence="6">BED-type domain-containing protein</fullName>
    </recommendedName>
</protein>
<keyword evidence="8" id="KW-1185">Reference proteome</keyword>
<dbReference type="EMBL" id="PNBA02000006">
    <property type="protein sequence ID" value="KAG6421282.1"/>
    <property type="molecule type" value="Genomic_DNA"/>
</dbReference>
<evidence type="ECO:0000256" key="1">
    <source>
        <dbReference type="ARBA" id="ARBA00022723"/>
    </source>
</evidence>
<dbReference type="GO" id="GO:0003677">
    <property type="term" value="F:DNA binding"/>
    <property type="evidence" value="ECO:0007669"/>
    <property type="project" value="InterPro"/>
</dbReference>
<name>A0A8X8XZ52_SALSN</name>
<dbReference type="InterPro" id="IPR028045">
    <property type="entry name" value="HROB"/>
</dbReference>
<keyword evidence="3" id="KW-0862">Zinc</keyword>
<feature type="compositionally biased region" description="Basic and acidic residues" evidence="5">
    <location>
        <begin position="75"/>
        <end position="92"/>
    </location>
</feature>
<feature type="compositionally biased region" description="Basic and acidic residues" evidence="5">
    <location>
        <begin position="567"/>
        <end position="576"/>
    </location>
</feature>
<evidence type="ECO:0000256" key="2">
    <source>
        <dbReference type="ARBA" id="ARBA00022771"/>
    </source>
</evidence>
<comment type="caution">
    <text evidence="7">The sequence shown here is derived from an EMBL/GenBank/DDBJ whole genome shotgun (WGS) entry which is preliminary data.</text>
</comment>
<keyword evidence="1" id="KW-0479">Metal-binding</keyword>
<reference evidence="7" key="1">
    <citation type="submission" date="2018-01" db="EMBL/GenBank/DDBJ databases">
        <authorList>
            <person name="Mao J.F."/>
        </authorList>
    </citation>
    <scope>NUCLEOTIDE SEQUENCE</scope>
    <source>
        <strain evidence="7">Huo1</strain>
        <tissue evidence="7">Leaf</tissue>
    </source>
</reference>
<dbReference type="AlphaFoldDB" id="A0A8X8XZ52"/>
<feature type="compositionally biased region" description="Polar residues" evidence="5">
    <location>
        <begin position="176"/>
        <end position="187"/>
    </location>
</feature>
<sequence>MESEPWEALDLDDSDLPSLLRPCKLQRTVFPSSAPVAAEIPSLQPTPEQQPPTSSLRHRSIPGPAGAVHAAMLQKSHDREKHNSSDHDKGNDDLLSTQDYIRKALDNTPEFDNDFSRRPWLSALQFLGAEDGLIPSTPISSIKKCLNGDKVVQVVAIVKMESESSHSLPTPHIPESSKTVDTSTNDGGASRKRTIEHSTEKPPPAPKKKKRSPYWDHCEKRVEKLSDGSLQVTGICKYCQVEIPCGGGSTSGLINHLVKRCTLCPLYDHSCHEKGQTVLTKETMGQGSQLVSHNFNQKRCELKLTEYVIIDEVSFRAVEGKGFVALLHEFQPRFRFPDRKKVAGCLKGCMKNGFLSRLTLMRKMKRVSVKKLRGNKLRDDDQELQELCDRFKNDLVCLWGEYKGVNDTLSTQTEKLYLEHVDNDDNIGQDKFSLYKDPTDDDLDLYKEIEEIEKMSLKDPTGTIDATIHHKVLSENEFGKELTTGAVIILQKKSYQVAIFAPVRTARYLNVTTRNLVEVFCQNKESTLVLYKSVQPVQYADPDTESSRKARAVERMSSMQNEVQEDAEMRLSKRAENSQNENVIRKQNLFDGNSQSNNRDSSNVSATQRGGYINISQHVCNEGPEDMSRTRITGDDQEIVNGTKRGTKGGNSEGDDTDTMINPLAETTGENGRGTNEVQMQTQPLMSTATPPQWTDEQLNELFADDEDDASLF</sequence>
<dbReference type="Pfam" id="PF15072">
    <property type="entry name" value="HROB"/>
    <property type="match status" value="1"/>
</dbReference>
<accession>A0A8X8XZ52</accession>
<keyword evidence="2 4" id="KW-0863">Zinc-finger</keyword>
<dbReference type="PROSITE" id="PS50808">
    <property type="entry name" value="ZF_BED"/>
    <property type="match status" value="1"/>
</dbReference>
<evidence type="ECO:0000313" key="7">
    <source>
        <dbReference type="EMBL" id="KAG6421282.1"/>
    </source>
</evidence>
<reference evidence="7" key="2">
    <citation type="submission" date="2020-08" db="EMBL/GenBank/DDBJ databases">
        <title>Plant Genome Project.</title>
        <authorList>
            <person name="Zhang R.-G."/>
        </authorList>
    </citation>
    <scope>NUCLEOTIDE SEQUENCE</scope>
    <source>
        <strain evidence="7">Huo1</strain>
        <tissue evidence="7">Leaf</tissue>
    </source>
</reference>
<feature type="region of interest" description="Disordered" evidence="5">
    <location>
        <begin position="162"/>
        <end position="214"/>
    </location>
</feature>
<dbReference type="GO" id="GO:0000725">
    <property type="term" value="P:recombinational repair"/>
    <property type="evidence" value="ECO:0007669"/>
    <property type="project" value="InterPro"/>
</dbReference>
<dbReference type="InterPro" id="IPR058570">
    <property type="entry name" value="HROB_OB"/>
</dbReference>
<evidence type="ECO:0000313" key="8">
    <source>
        <dbReference type="Proteomes" id="UP000298416"/>
    </source>
</evidence>
<feature type="compositionally biased region" description="Low complexity" evidence="5">
    <location>
        <begin position="41"/>
        <end position="55"/>
    </location>
</feature>
<feature type="region of interest" description="Disordered" evidence="5">
    <location>
        <begin position="558"/>
        <end position="610"/>
    </location>
</feature>
<dbReference type="InterPro" id="IPR003656">
    <property type="entry name" value="Znf_BED"/>
</dbReference>
<gene>
    <name evidence="7" type="ORF">SASPL_117832</name>
</gene>